<dbReference type="EMBL" id="AAXG02000045">
    <property type="protein sequence ID" value="EDM98055.1"/>
    <property type="molecule type" value="Genomic_DNA"/>
</dbReference>
<gene>
    <name evidence="1" type="ORF">BACCAP_04201</name>
</gene>
<dbReference type="AlphaFoldDB" id="A6P135"/>
<sequence>MTHLRFFPPLDAAGLDTRRTSPGRRAHPFLSILA</sequence>
<reference evidence="1 2" key="2">
    <citation type="submission" date="2007-06" db="EMBL/GenBank/DDBJ databases">
        <title>Draft genome sequence of Pseudoflavonifractor capillosus ATCC 29799.</title>
        <authorList>
            <person name="Sudarsanam P."/>
            <person name="Ley R."/>
            <person name="Guruge J."/>
            <person name="Turnbaugh P.J."/>
            <person name="Mahowald M."/>
            <person name="Liep D."/>
            <person name="Gordon J."/>
        </authorList>
    </citation>
    <scope>NUCLEOTIDE SEQUENCE [LARGE SCALE GENOMIC DNA]</scope>
    <source>
        <strain evidence="1 2">ATCC 29799</strain>
    </source>
</reference>
<proteinExistence type="predicted"/>
<protein>
    <submittedName>
        <fullName evidence="1">Uncharacterized protein</fullName>
    </submittedName>
</protein>
<evidence type="ECO:0000313" key="1">
    <source>
        <dbReference type="EMBL" id="EDM98055.1"/>
    </source>
</evidence>
<reference evidence="1 2" key="1">
    <citation type="submission" date="2007-04" db="EMBL/GenBank/DDBJ databases">
        <authorList>
            <person name="Fulton L."/>
            <person name="Clifton S."/>
            <person name="Fulton B."/>
            <person name="Xu J."/>
            <person name="Minx P."/>
            <person name="Pepin K.H."/>
            <person name="Johnson M."/>
            <person name="Thiruvilangam P."/>
            <person name="Bhonagiri V."/>
            <person name="Nash W.E."/>
            <person name="Mardis E.R."/>
            <person name="Wilson R.K."/>
        </authorList>
    </citation>
    <scope>NUCLEOTIDE SEQUENCE [LARGE SCALE GENOMIC DNA]</scope>
    <source>
        <strain evidence="1 2">ATCC 29799</strain>
    </source>
</reference>
<name>A6P135_9FIRM</name>
<dbReference type="Proteomes" id="UP000003639">
    <property type="component" value="Unassembled WGS sequence"/>
</dbReference>
<organism evidence="1 2">
    <name type="scientific">Pseudoflavonifractor capillosus ATCC 29799</name>
    <dbReference type="NCBI Taxonomy" id="411467"/>
    <lineage>
        <taxon>Bacteria</taxon>
        <taxon>Bacillati</taxon>
        <taxon>Bacillota</taxon>
        <taxon>Clostridia</taxon>
        <taxon>Eubacteriales</taxon>
        <taxon>Oscillospiraceae</taxon>
        <taxon>Pseudoflavonifractor</taxon>
    </lineage>
</organism>
<evidence type="ECO:0000313" key="2">
    <source>
        <dbReference type="Proteomes" id="UP000003639"/>
    </source>
</evidence>
<dbReference type="STRING" id="411467.BACCAP_04201"/>
<accession>A6P135</accession>
<comment type="caution">
    <text evidence="1">The sequence shown here is derived from an EMBL/GenBank/DDBJ whole genome shotgun (WGS) entry which is preliminary data.</text>
</comment>
<keyword evidence="2" id="KW-1185">Reference proteome</keyword>